<proteinExistence type="predicted"/>
<gene>
    <name evidence="1" type="ORF">GCM10008955_39980</name>
</gene>
<reference evidence="2" key="1">
    <citation type="journal article" date="2019" name="Int. J. Syst. Evol. Microbiol.">
        <title>The Global Catalogue of Microorganisms (GCM) 10K type strain sequencing project: providing services to taxonomists for standard genome sequencing and annotation.</title>
        <authorList>
            <consortium name="The Broad Institute Genomics Platform"/>
            <consortium name="The Broad Institute Genome Sequencing Center for Infectious Disease"/>
            <person name="Wu L."/>
            <person name="Ma J."/>
        </authorList>
    </citation>
    <scope>NUCLEOTIDE SEQUENCE [LARGE SCALE GENOMIC DNA]</scope>
    <source>
        <strain evidence="2">JCM 30331</strain>
    </source>
</reference>
<dbReference type="EMBL" id="BMPP01000031">
    <property type="protein sequence ID" value="GGK42236.1"/>
    <property type="molecule type" value="Genomic_DNA"/>
</dbReference>
<protein>
    <recommendedName>
        <fullName evidence="3">DUF4157 domain-containing protein</fullName>
    </recommendedName>
</protein>
<accession>A0ABQ2F296</accession>
<comment type="caution">
    <text evidence="1">The sequence shown here is derived from an EMBL/GenBank/DDBJ whole genome shotgun (WGS) entry which is preliminary data.</text>
</comment>
<evidence type="ECO:0000313" key="1">
    <source>
        <dbReference type="EMBL" id="GGK42236.1"/>
    </source>
</evidence>
<organism evidence="1 2">
    <name type="scientific">Deinococcus malanensis</name>
    <dbReference type="NCBI Taxonomy" id="1706855"/>
    <lineage>
        <taxon>Bacteria</taxon>
        <taxon>Thermotogati</taxon>
        <taxon>Deinococcota</taxon>
        <taxon>Deinococci</taxon>
        <taxon>Deinococcales</taxon>
        <taxon>Deinococcaceae</taxon>
        <taxon>Deinococcus</taxon>
    </lineage>
</organism>
<name>A0ABQ2F296_9DEIO</name>
<evidence type="ECO:0000313" key="2">
    <source>
        <dbReference type="Proteomes" id="UP000647587"/>
    </source>
</evidence>
<keyword evidence="2" id="KW-1185">Reference proteome</keyword>
<sequence length="144" mass="16511">MNLQALLDVEALAFASLLRLRIQWVPPFLVSRRRAWLNSRMLQGVRIVEASSLAWVARRILRGSQMAMVVGHTVHLSGVTRAQFLSDAAWVAHEMAHVLQFQRYGTVRFLLLYLLESARRGYHHNRFEVQAREAAQTLLAPPVR</sequence>
<evidence type="ECO:0008006" key="3">
    <source>
        <dbReference type="Google" id="ProtNLM"/>
    </source>
</evidence>
<dbReference type="RefSeq" id="WP_229780938.1">
    <property type="nucleotide sequence ID" value="NZ_BMPP01000031.1"/>
</dbReference>
<dbReference type="Proteomes" id="UP000647587">
    <property type="component" value="Unassembled WGS sequence"/>
</dbReference>